<evidence type="ECO:0000256" key="1">
    <source>
        <dbReference type="ARBA" id="ARBA00010515"/>
    </source>
</evidence>
<proteinExistence type="inferred from homology"/>
<dbReference type="GeneID" id="98050028"/>
<dbReference type="Pfam" id="PF07859">
    <property type="entry name" value="Abhydrolase_3"/>
    <property type="match status" value="1"/>
</dbReference>
<dbReference type="GO" id="GO:0016787">
    <property type="term" value="F:hydrolase activity"/>
    <property type="evidence" value="ECO:0007669"/>
    <property type="project" value="UniProtKB-KW"/>
</dbReference>
<comment type="caution">
    <text evidence="4">The sequence shown here is derived from an EMBL/GenBank/DDBJ whole genome shotgun (WGS) entry which is preliminary data.</text>
</comment>
<reference evidence="4 5" key="1">
    <citation type="submission" date="2020-07" db="EMBL/GenBank/DDBJ databases">
        <title>Sequencing the genomes of 1000 actinobacteria strains.</title>
        <authorList>
            <person name="Klenk H.-P."/>
        </authorList>
    </citation>
    <scope>NUCLEOTIDE SEQUENCE [LARGE SCALE GENOMIC DNA]</scope>
    <source>
        <strain evidence="4 5">DSM 44749</strain>
    </source>
</reference>
<dbReference type="AlphaFoldDB" id="A0A852W2U7"/>
<protein>
    <submittedName>
        <fullName evidence="4">Acetyl esterase</fullName>
        <ecNumber evidence="4">3.1.1.-</ecNumber>
    </submittedName>
</protein>
<dbReference type="PROSITE" id="PS01173">
    <property type="entry name" value="LIPASE_GDXG_HIS"/>
    <property type="match status" value="1"/>
</dbReference>
<name>A0A852W2U7_PSEA5</name>
<sequence length="312" mass="32236">MALDPAFRTVLDTLAGAGALPLVRDGDPVATRAHYRSLALARRGPGFVPEQVGRVDDDTVPGPAGPVPVRSYVPEGDDGAAVVLYLHGGGWVVGDLETHDPVCRRVANATGAVVVAVDYRLAPEHPHPAPLDDAWAALLAVAGRFPGRRLGLAGDSAGASMVAGLALRCRDRGGPRPAAQLLFYPALAPEGATPSHRENGEGYFLTAADMRWFWDSLLSGPAPADPEVAPLGAAAPADPSGLAPAVVATAEFDPLRDEGRDWAAALRAGGVEVTEVDGPGLIHGYVAFLGVVPAAERIAGQALATFTTLLRR</sequence>
<keyword evidence="2 4" id="KW-0378">Hydrolase</keyword>
<accession>A0A852W2U7</accession>
<feature type="domain" description="Alpha/beta hydrolase fold-3" evidence="3">
    <location>
        <begin position="83"/>
        <end position="286"/>
    </location>
</feature>
<dbReference type="SUPFAM" id="SSF53474">
    <property type="entry name" value="alpha/beta-Hydrolases"/>
    <property type="match status" value="1"/>
</dbReference>
<dbReference type="InterPro" id="IPR013094">
    <property type="entry name" value="AB_hydrolase_3"/>
</dbReference>
<dbReference type="EC" id="3.1.1.-" evidence="4"/>
<evidence type="ECO:0000313" key="5">
    <source>
        <dbReference type="Proteomes" id="UP000549695"/>
    </source>
</evidence>
<evidence type="ECO:0000313" key="4">
    <source>
        <dbReference type="EMBL" id="NYF99901.1"/>
    </source>
</evidence>
<evidence type="ECO:0000256" key="2">
    <source>
        <dbReference type="ARBA" id="ARBA00022801"/>
    </source>
</evidence>
<dbReference type="PANTHER" id="PTHR48081">
    <property type="entry name" value="AB HYDROLASE SUPERFAMILY PROTEIN C4A8.06C"/>
    <property type="match status" value="1"/>
</dbReference>
<evidence type="ECO:0000259" key="3">
    <source>
        <dbReference type="Pfam" id="PF07859"/>
    </source>
</evidence>
<comment type="similarity">
    <text evidence="1">Belongs to the 'GDXG' lipolytic enzyme family.</text>
</comment>
<dbReference type="InterPro" id="IPR050300">
    <property type="entry name" value="GDXG_lipolytic_enzyme"/>
</dbReference>
<dbReference type="InterPro" id="IPR029058">
    <property type="entry name" value="AB_hydrolase_fold"/>
</dbReference>
<organism evidence="4 5">
    <name type="scientific">Pseudonocardia alni</name>
    <name type="common">Amycolata alni</name>
    <dbReference type="NCBI Taxonomy" id="33907"/>
    <lineage>
        <taxon>Bacteria</taxon>
        <taxon>Bacillati</taxon>
        <taxon>Actinomycetota</taxon>
        <taxon>Actinomycetes</taxon>
        <taxon>Pseudonocardiales</taxon>
        <taxon>Pseudonocardiaceae</taxon>
        <taxon>Pseudonocardia</taxon>
    </lineage>
</organism>
<dbReference type="RefSeq" id="WP_179759882.1">
    <property type="nucleotide sequence ID" value="NZ_BAAAJZ010000011.1"/>
</dbReference>
<keyword evidence="5" id="KW-1185">Reference proteome</keyword>
<dbReference type="Proteomes" id="UP000549695">
    <property type="component" value="Unassembled WGS sequence"/>
</dbReference>
<dbReference type="Gene3D" id="3.40.50.1820">
    <property type="entry name" value="alpha/beta hydrolase"/>
    <property type="match status" value="1"/>
</dbReference>
<dbReference type="InterPro" id="IPR002168">
    <property type="entry name" value="Lipase_GDXG_HIS_AS"/>
</dbReference>
<dbReference type="PANTHER" id="PTHR48081:SF8">
    <property type="entry name" value="ALPHA_BETA HYDROLASE FOLD-3 DOMAIN-CONTAINING PROTEIN-RELATED"/>
    <property type="match status" value="1"/>
</dbReference>
<dbReference type="EMBL" id="JACCCZ010000001">
    <property type="protein sequence ID" value="NYF99901.1"/>
    <property type="molecule type" value="Genomic_DNA"/>
</dbReference>
<gene>
    <name evidence="4" type="ORF">HDA37_000187</name>
</gene>